<sequence length="377" mass="42251">LDTLSTKPLDTLSVRTVRRSLACSPLLSKSEDDSSQFMFDLQRSYDSYTPEKHASYHSLTLRTRTHDTPSPIQSPPAPPAFPASSLHYQFIPQVCSLALLFTIRSVKQPASGDPVEVLRVVVVHLRWCPSTTTLWELLHRLDELELGAECFATVLQLVRKATARLSYRAGVLKEAKTHIEKVETKALKPTLRVALQLPPFRSELPMVTVTFRPATDALDKLCDAFEKSLLNWVGKEEDAVTYAGEAKKQSHRPLYFSITHGMWNDFHCSHNNKARTVSPSPRQKTFVEVTVITGANQEVSLEYTMPESLFDASAPPNSLLQFLIPITDFTSVESATQAAIEEARVVLGSRFHCNEEVVAQIQSETEKCVVNYFRCNS</sequence>
<dbReference type="EMBL" id="LXWW01000203">
    <property type="protein sequence ID" value="OAO14870.1"/>
    <property type="molecule type" value="Genomic_DNA"/>
</dbReference>
<protein>
    <submittedName>
        <fullName evidence="1">Uncharacterized protein</fullName>
    </submittedName>
</protein>
<proteinExistence type="predicted"/>
<accession>A0A196SCU1</accession>
<dbReference type="Proteomes" id="UP000078348">
    <property type="component" value="Unassembled WGS sequence"/>
</dbReference>
<name>A0A196SCU1_BLAHN</name>
<evidence type="ECO:0000313" key="1">
    <source>
        <dbReference type="EMBL" id="OAO14870.1"/>
    </source>
</evidence>
<organism evidence="1 2">
    <name type="scientific">Blastocystis sp. subtype 1 (strain ATCC 50177 / NandII)</name>
    <dbReference type="NCBI Taxonomy" id="478820"/>
    <lineage>
        <taxon>Eukaryota</taxon>
        <taxon>Sar</taxon>
        <taxon>Stramenopiles</taxon>
        <taxon>Bigyra</taxon>
        <taxon>Opalozoa</taxon>
        <taxon>Opalinata</taxon>
        <taxon>Blastocystidae</taxon>
        <taxon>Blastocystis</taxon>
    </lineage>
</organism>
<dbReference type="AlphaFoldDB" id="A0A196SCU1"/>
<keyword evidence="2" id="KW-1185">Reference proteome</keyword>
<reference evidence="1 2" key="1">
    <citation type="submission" date="2016-05" db="EMBL/GenBank/DDBJ databases">
        <title>Nuclear genome of Blastocystis sp. subtype 1 NandII.</title>
        <authorList>
            <person name="Gentekaki E."/>
            <person name="Curtis B."/>
            <person name="Stairs C."/>
            <person name="Eme L."/>
            <person name="Herman E."/>
            <person name="Klimes V."/>
            <person name="Arias M.C."/>
            <person name="Elias M."/>
            <person name="Hilliou F."/>
            <person name="Klute M."/>
            <person name="Malik S.-B."/>
            <person name="Pightling A."/>
            <person name="Rachubinski R."/>
            <person name="Salas D."/>
            <person name="Schlacht A."/>
            <person name="Suga H."/>
            <person name="Archibald J."/>
            <person name="Ball S.G."/>
            <person name="Clark G."/>
            <person name="Dacks J."/>
            <person name="Van Der Giezen M."/>
            <person name="Tsaousis A."/>
            <person name="Roger A."/>
        </authorList>
    </citation>
    <scope>NUCLEOTIDE SEQUENCE [LARGE SCALE GENOMIC DNA]</scope>
    <source>
        <strain evidence="2">ATCC 50177 / NandII</strain>
    </source>
</reference>
<evidence type="ECO:0000313" key="2">
    <source>
        <dbReference type="Proteomes" id="UP000078348"/>
    </source>
</evidence>
<comment type="caution">
    <text evidence="1">The sequence shown here is derived from an EMBL/GenBank/DDBJ whole genome shotgun (WGS) entry which is preliminary data.</text>
</comment>
<gene>
    <name evidence="1" type="ORF">AV274_3425</name>
</gene>
<feature type="non-terminal residue" evidence="1">
    <location>
        <position position="1"/>
    </location>
</feature>